<dbReference type="RefSeq" id="WP_155122297.1">
    <property type="nucleotide sequence ID" value="NZ_AQWH01000038.1"/>
</dbReference>
<protein>
    <submittedName>
        <fullName evidence="2">Uncharacterized protein</fullName>
    </submittedName>
</protein>
<reference evidence="2 3" key="1">
    <citation type="submission" date="2017-03" db="EMBL/GenBank/DDBJ databases">
        <title>Foreign affairs: Plasmid Transfer between Roseobacters and Rhizobia.</title>
        <authorList>
            <person name="Bartling P."/>
            <person name="Bunk B."/>
            <person name="Overmann J."/>
            <person name="Brinkmann H."/>
            <person name="Petersen J."/>
        </authorList>
    </citation>
    <scope>NUCLEOTIDE SEQUENCE [LARGE SCALE GENOMIC DNA]</scope>
    <source>
        <strain evidence="2 3">MACL11</strain>
        <plasmid evidence="3">Plasmid pmm259</plasmid>
    </source>
</reference>
<evidence type="ECO:0000313" key="2">
    <source>
        <dbReference type="EMBL" id="AQZ54250.1"/>
    </source>
</evidence>
<dbReference type="AlphaFoldDB" id="A0A1U9Z9E1"/>
<keyword evidence="2" id="KW-0614">Plasmid</keyword>
<organism evidence="2 3">
    <name type="scientific">Martelella mediterranea DSM 17316</name>
    <dbReference type="NCBI Taxonomy" id="1122214"/>
    <lineage>
        <taxon>Bacteria</taxon>
        <taxon>Pseudomonadati</taxon>
        <taxon>Pseudomonadota</taxon>
        <taxon>Alphaproteobacteria</taxon>
        <taxon>Hyphomicrobiales</taxon>
        <taxon>Aurantimonadaceae</taxon>
        <taxon>Martelella</taxon>
    </lineage>
</organism>
<dbReference type="KEGG" id="mmed:Mame_04958"/>
<evidence type="ECO:0000256" key="1">
    <source>
        <dbReference type="SAM" id="MobiDB-lite"/>
    </source>
</evidence>
<keyword evidence="3" id="KW-1185">Reference proteome</keyword>
<name>A0A1U9Z9E1_9HYPH</name>
<sequence>MAKKKANKVNTTQLQLLAKKVILAFVDGITTEPTDPFSLLGGYGGSSFGKYVVRHSKEYLLAADEFTRNATSTLKAKYAHEPSIRSIVAEACRMYVQKTEDERRDDPKLIADAATKLVEDVLAEAGHEYVRYMPNRFIVFSTPQRLRLGRVEAIDTQIVDADQELKKKFGISFEVSADPSSNRPASSKIISMPKAVWRVETPATLENVPEEARWLIDVAVSFMRLRATPHWSSPAFRLGQTEADPIEGQNRSFEHFTYEEDQPYGVSWSLSGFYEINDDVLEALNAPKAQEQAATLFDPPKESLAVRLANGLGWLSRARQSSDRTERFVAFFTALEALLSAKSPGAPVTETIARSVSVIIAKDITQREAVFSVVKDLYKTRSNVIHRGERFVTWGEVNELQQYTEAVFHRVLFECELTMPADDFLASLARATHGTEWNPPVATAAPADQPVSLHPHQCR</sequence>
<gene>
    <name evidence="2" type="ORF">Mame_04958</name>
</gene>
<proteinExistence type="predicted"/>
<evidence type="ECO:0000313" key="3">
    <source>
        <dbReference type="Proteomes" id="UP000191135"/>
    </source>
</evidence>
<feature type="region of interest" description="Disordered" evidence="1">
    <location>
        <begin position="440"/>
        <end position="459"/>
    </location>
</feature>
<accession>A0A1U9Z9E1</accession>
<dbReference type="OrthoDB" id="8477025at2"/>
<geneLocation type="plasmid" evidence="3">
    <name>pmm259</name>
</geneLocation>
<dbReference type="Proteomes" id="UP000191135">
    <property type="component" value="Plasmid pMM259"/>
</dbReference>
<dbReference type="EMBL" id="CP020332">
    <property type="protein sequence ID" value="AQZ54250.1"/>
    <property type="molecule type" value="Genomic_DNA"/>
</dbReference>